<accession>A0A2G9I518</accession>
<dbReference type="Proteomes" id="UP000231279">
    <property type="component" value="Unassembled WGS sequence"/>
</dbReference>
<keyword evidence="3" id="KW-1185">Reference proteome</keyword>
<name>A0A2G9I518_9LAMI</name>
<comment type="caution">
    <text evidence="2">The sequence shown here is derived from an EMBL/GenBank/DDBJ whole genome shotgun (WGS) entry which is preliminary data.</text>
</comment>
<dbReference type="EMBL" id="NKXS01000348">
    <property type="protein sequence ID" value="PIN24853.1"/>
    <property type="molecule type" value="Genomic_DNA"/>
</dbReference>
<evidence type="ECO:0000313" key="2">
    <source>
        <dbReference type="EMBL" id="PIN24853.1"/>
    </source>
</evidence>
<organism evidence="2 3">
    <name type="scientific">Handroanthus impetiginosus</name>
    <dbReference type="NCBI Taxonomy" id="429701"/>
    <lineage>
        <taxon>Eukaryota</taxon>
        <taxon>Viridiplantae</taxon>
        <taxon>Streptophyta</taxon>
        <taxon>Embryophyta</taxon>
        <taxon>Tracheophyta</taxon>
        <taxon>Spermatophyta</taxon>
        <taxon>Magnoliopsida</taxon>
        <taxon>eudicotyledons</taxon>
        <taxon>Gunneridae</taxon>
        <taxon>Pentapetalae</taxon>
        <taxon>asterids</taxon>
        <taxon>lamiids</taxon>
        <taxon>Lamiales</taxon>
        <taxon>Bignoniaceae</taxon>
        <taxon>Crescentiina</taxon>
        <taxon>Tabebuia alliance</taxon>
        <taxon>Handroanthus</taxon>
    </lineage>
</organism>
<evidence type="ECO:0000256" key="1">
    <source>
        <dbReference type="SAM" id="MobiDB-lite"/>
    </source>
</evidence>
<sequence>MGAQRGLGIYVGYESPSIINDLKLMIGDLFTTRFADCHFDKSVFPILGGENKQLEKEIDWNALSLSHLDLGTKQCALEVQKIIHLQNIANQLPGAFTDLPRVIKSHIPAVNAPIRIDILVRQSNSANESKPCQKHGRPVNSKEKNP</sequence>
<feature type="region of interest" description="Disordered" evidence="1">
    <location>
        <begin position="125"/>
        <end position="146"/>
    </location>
</feature>
<dbReference type="STRING" id="429701.A0A2G9I518"/>
<evidence type="ECO:0000313" key="3">
    <source>
        <dbReference type="Proteomes" id="UP000231279"/>
    </source>
</evidence>
<dbReference type="AlphaFoldDB" id="A0A2G9I518"/>
<proteinExistence type="predicted"/>
<reference evidence="3" key="1">
    <citation type="journal article" date="2018" name="Gigascience">
        <title>Genome assembly of the Pink Ipe (Handroanthus impetiginosus, Bignoniaceae), a highly valued, ecologically keystone Neotropical timber forest tree.</title>
        <authorList>
            <person name="Silva-Junior O.B."/>
            <person name="Grattapaglia D."/>
            <person name="Novaes E."/>
            <person name="Collevatti R.G."/>
        </authorList>
    </citation>
    <scope>NUCLEOTIDE SEQUENCE [LARGE SCALE GENOMIC DNA]</scope>
    <source>
        <strain evidence="3">cv. UFG-1</strain>
    </source>
</reference>
<dbReference type="OrthoDB" id="1722122at2759"/>
<gene>
    <name evidence="2" type="ORF">CDL12_02434</name>
</gene>
<protein>
    <submittedName>
        <fullName evidence="2">Uncharacterized protein</fullName>
    </submittedName>
</protein>